<organism evidence="2">
    <name type="scientific">Zea mays</name>
    <name type="common">Maize</name>
    <dbReference type="NCBI Taxonomy" id="4577"/>
    <lineage>
        <taxon>Eukaryota</taxon>
        <taxon>Viridiplantae</taxon>
        <taxon>Streptophyta</taxon>
        <taxon>Embryophyta</taxon>
        <taxon>Tracheophyta</taxon>
        <taxon>Spermatophyta</taxon>
        <taxon>Magnoliopsida</taxon>
        <taxon>Liliopsida</taxon>
        <taxon>Poales</taxon>
        <taxon>Poaceae</taxon>
        <taxon>PACMAD clade</taxon>
        <taxon>Panicoideae</taxon>
        <taxon>Andropogonodae</taxon>
        <taxon>Andropogoneae</taxon>
        <taxon>Tripsacinae</taxon>
        <taxon>Zea</taxon>
    </lineage>
</organism>
<accession>C0HIF6</accession>
<name>C0HIF6_MAIZE</name>
<dbReference type="EMBL" id="BT062112">
    <property type="protein sequence ID" value="ACN26809.1"/>
    <property type="molecule type" value="mRNA"/>
</dbReference>
<dbReference type="RefSeq" id="NP_001168004.1">
    <property type="nucleotide sequence ID" value="NM_001174533.1"/>
</dbReference>
<sequence>MCCLRARRVSPSSLVKGRRTRADGTGRDRTRTGTRRVRVLSPAECLLSAHCSAGAPAPLSACTPDGRGAASSGLPPRLARGQSPPAASTPIAGPHGVARRYCLVA</sequence>
<dbReference type="GeneID" id="100381726"/>
<proteinExistence type="evidence at transcript level"/>
<feature type="region of interest" description="Disordered" evidence="1">
    <location>
        <begin position="1"/>
        <end position="34"/>
    </location>
</feature>
<dbReference type="HOGENOM" id="CLU_2240508_0_0_1"/>
<dbReference type="AlphaFoldDB" id="C0HIF6"/>
<reference evidence="2" key="1">
    <citation type="journal article" date="2009" name="PLoS Genet.">
        <title>Sequencing, mapping, and analysis of 27,455 maize full-length cDNAs.</title>
        <authorList>
            <person name="Soderlund C."/>
            <person name="Descour A."/>
            <person name="Kudrna D."/>
            <person name="Bomhoff M."/>
            <person name="Boyd L."/>
            <person name="Currie J."/>
            <person name="Angelova A."/>
            <person name="Collura K."/>
            <person name="Wissotski M."/>
            <person name="Ashley E."/>
            <person name="Morrow D."/>
            <person name="Fernandes J."/>
            <person name="Walbot V."/>
            <person name="Yu Y."/>
        </authorList>
    </citation>
    <scope>NUCLEOTIDE SEQUENCE</scope>
    <source>
        <strain evidence="2">B73</strain>
    </source>
</reference>
<evidence type="ECO:0000313" key="2">
    <source>
        <dbReference type="EMBL" id="ACN26809.1"/>
    </source>
</evidence>
<dbReference type="KEGG" id="zma:100381726"/>
<evidence type="ECO:0000256" key="1">
    <source>
        <dbReference type="SAM" id="MobiDB-lite"/>
    </source>
</evidence>
<feature type="compositionally biased region" description="Basic and acidic residues" evidence="1">
    <location>
        <begin position="20"/>
        <end position="31"/>
    </location>
</feature>
<feature type="region of interest" description="Disordered" evidence="1">
    <location>
        <begin position="62"/>
        <end position="94"/>
    </location>
</feature>
<protein>
    <submittedName>
        <fullName evidence="2">Uncharacterized protein</fullName>
    </submittedName>
</protein>